<feature type="domain" description="HIT" evidence="8">
    <location>
        <begin position="202"/>
        <end position="312"/>
    </location>
</feature>
<accession>A0A517XXY1</accession>
<feature type="binding site" evidence="5">
    <location>
        <position position="61"/>
    </location>
    <ligand>
        <name>Zn(2+)</name>
        <dbReference type="ChEBI" id="CHEBI:29105"/>
    </ligand>
</feature>
<evidence type="ECO:0000256" key="2">
    <source>
        <dbReference type="ARBA" id="ARBA00022695"/>
    </source>
</evidence>
<evidence type="ECO:0000256" key="5">
    <source>
        <dbReference type="PIRSR" id="PIRSR000808-3"/>
    </source>
</evidence>
<name>A0A517XXY1_9BACT</name>
<proteinExistence type="predicted"/>
<dbReference type="Proteomes" id="UP000319576">
    <property type="component" value="Chromosome"/>
</dbReference>
<evidence type="ECO:0000256" key="1">
    <source>
        <dbReference type="ARBA" id="ARBA00022679"/>
    </source>
</evidence>
<evidence type="ECO:0000256" key="6">
    <source>
        <dbReference type="PROSITE-ProRule" id="PRU00464"/>
    </source>
</evidence>
<dbReference type="OrthoDB" id="9769064at2"/>
<keyword evidence="3" id="KW-0119">Carbohydrate metabolism</keyword>
<feature type="active site" description="Tele-UMP-histidine intermediate" evidence="4">
    <location>
        <position position="171"/>
    </location>
</feature>
<evidence type="ECO:0000256" key="3">
    <source>
        <dbReference type="ARBA" id="ARBA00023277"/>
    </source>
</evidence>
<keyword evidence="2 9" id="KW-0548">Nucleotidyltransferase</keyword>
<dbReference type="Pfam" id="PF01087">
    <property type="entry name" value="GalP_UDP_transf"/>
    <property type="match status" value="1"/>
</dbReference>
<dbReference type="PANTHER" id="PTHR42763:SF2">
    <property type="entry name" value="ADP-GLUCOSE PHOSPHORYLASE"/>
    <property type="match status" value="1"/>
</dbReference>
<feature type="region of interest" description="Disordered" evidence="7">
    <location>
        <begin position="1"/>
        <end position="24"/>
    </location>
</feature>
<dbReference type="GO" id="GO:0006012">
    <property type="term" value="P:galactose metabolic process"/>
    <property type="evidence" value="ECO:0007669"/>
    <property type="project" value="InterPro"/>
</dbReference>
<protein>
    <submittedName>
        <fullName evidence="9">Galactose-1-phosphate uridylyltransferase</fullName>
        <ecNumber evidence="9">2.7.7.12</ecNumber>
    </submittedName>
</protein>
<sequence>MTPDPAPPAPGDAPRASAFPEYRRDPVTGRWAVVAPARALRPLVPHPAPADPEPPADCPFCPGNEHDTPGELFADRDPGTRANGPGWRLRVVPNRYPAVEPDAPAVGRHEVVIACPEHVTRAAELPRGAYRGLFRAYRERIRAHAADPRLGYTLAFKNVGAAAGASLAHAHAQLVATPFVPPVVAEELTRSEEHHARTGRCVFCELIATEASGPRRICETAGVLAVTAFAPRFAYEVWVLPKAHAARFETTADADVGELAGVVRRVVQAQDAVLGPVAFNWVLHTAPLRSAELPHYHWHLEILPRTATPAGLEWGGGCFVTTVAPEEAAGQLRGHV</sequence>
<reference evidence="9 10" key="1">
    <citation type="submission" date="2019-02" db="EMBL/GenBank/DDBJ databases">
        <title>Deep-cultivation of Planctomycetes and their phenomic and genomic characterization uncovers novel biology.</title>
        <authorList>
            <person name="Wiegand S."/>
            <person name="Jogler M."/>
            <person name="Boedeker C."/>
            <person name="Pinto D."/>
            <person name="Vollmers J."/>
            <person name="Rivas-Marin E."/>
            <person name="Kohn T."/>
            <person name="Peeters S.H."/>
            <person name="Heuer A."/>
            <person name="Rast P."/>
            <person name="Oberbeckmann S."/>
            <person name="Bunk B."/>
            <person name="Jeske O."/>
            <person name="Meyerdierks A."/>
            <person name="Storesund J.E."/>
            <person name="Kallscheuer N."/>
            <person name="Luecker S."/>
            <person name="Lage O.M."/>
            <person name="Pohl T."/>
            <person name="Merkel B.J."/>
            <person name="Hornburger P."/>
            <person name="Mueller R.-W."/>
            <person name="Bruemmer F."/>
            <person name="Labrenz M."/>
            <person name="Spormann A.M."/>
            <person name="Op den Camp H."/>
            <person name="Overmann J."/>
            <person name="Amann R."/>
            <person name="Jetten M.S.M."/>
            <person name="Mascher T."/>
            <person name="Medema M.H."/>
            <person name="Devos D.P."/>
            <person name="Kaster A.-K."/>
            <person name="Ovreas L."/>
            <person name="Rohde M."/>
            <person name="Galperin M.Y."/>
            <person name="Jogler C."/>
        </authorList>
    </citation>
    <scope>NUCLEOTIDE SEQUENCE [LARGE SCALE GENOMIC DNA]</scope>
    <source>
        <strain evidence="9 10">ETA_A1</strain>
    </source>
</reference>
<dbReference type="GO" id="GO:0008108">
    <property type="term" value="F:UDP-glucose:hexose-1-phosphate uridylyltransferase activity"/>
    <property type="evidence" value="ECO:0007669"/>
    <property type="project" value="UniProtKB-EC"/>
</dbReference>
<dbReference type="PROSITE" id="PS51084">
    <property type="entry name" value="HIT_2"/>
    <property type="match status" value="1"/>
</dbReference>
<dbReference type="Gene3D" id="3.30.428.10">
    <property type="entry name" value="HIT-like"/>
    <property type="match status" value="2"/>
</dbReference>
<feature type="binding site" evidence="5">
    <location>
        <position position="118"/>
    </location>
    <ligand>
        <name>Zn(2+)</name>
        <dbReference type="ChEBI" id="CHEBI:29105"/>
    </ligand>
</feature>
<dbReference type="PIRSF" id="PIRSF000808">
    <property type="entry name" value="GalT"/>
    <property type="match status" value="1"/>
</dbReference>
<evidence type="ECO:0000313" key="10">
    <source>
        <dbReference type="Proteomes" id="UP000319576"/>
    </source>
</evidence>
<dbReference type="InterPro" id="IPR036265">
    <property type="entry name" value="HIT-like_sf"/>
</dbReference>
<keyword evidence="5" id="KW-0479">Metal-binding</keyword>
<dbReference type="KEGG" id="uli:ETAA1_43330"/>
<keyword evidence="10" id="KW-1185">Reference proteome</keyword>
<dbReference type="EMBL" id="CP036273">
    <property type="protein sequence ID" value="QDU22355.1"/>
    <property type="molecule type" value="Genomic_DNA"/>
</dbReference>
<evidence type="ECO:0000256" key="7">
    <source>
        <dbReference type="SAM" id="MobiDB-lite"/>
    </source>
</evidence>
<evidence type="ECO:0000313" key="9">
    <source>
        <dbReference type="EMBL" id="QDU22355.1"/>
    </source>
</evidence>
<dbReference type="InterPro" id="IPR011146">
    <property type="entry name" value="HIT-like"/>
</dbReference>
<feature type="binding site" evidence="5">
    <location>
        <position position="169"/>
    </location>
    <ligand>
        <name>Zn(2+)</name>
        <dbReference type="ChEBI" id="CHEBI:29105"/>
    </ligand>
</feature>
<dbReference type="SUPFAM" id="SSF54197">
    <property type="entry name" value="HIT-like"/>
    <property type="match status" value="2"/>
</dbReference>
<dbReference type="EC" id="2.7.7.12" evidence="9"/>
<organism evidence="9 10">
    <name type="scientific">Urbifossiella limnaea</name>
    <dbReference type="NCBI Taxonomy" id="2528023"/>
    <lineage>
        <taxon>Bacteria</taxon>
        <taxon>Pseudomonadati</taxon>
        <taxon>Planctomycetota</taxon>
        <taxon>Planctomycetia</taxon>
        <taxon>Gemmatales</taxon>
        <taxon>Gemmataceae</taxon>
        <taxon>Urbifossiella</taxon>
    </lineage>
</organism>
<dbReference type="PANTHER" id="PTHR42763">
    <property type="entry name" value="ADP-GLUCOSE PHOSPHORYLASE"/>
    <property type="match status" value="1"/>
</dbReference>
<feature type="compositionally biased region" description="Pro residues" evidence="7">
    <location>
        <begin position="1"/>
        <end position="11"/>
    </location>
</feature>
<keyword evidence="1 9" id="KW-0808">Transferase</keyword>
<dbReference type="InterPro" id="IPR001937">
    <property type="entry name" value="GalP_UDPtransf1"/>
</dbReference>
<feature type="short sequence motif" description="Histidine triad motif" evidence="6">
    <location>
        <begin position="295"/>
        <end position="299"/>
    </location>
</feature>
<dbReference type="InterPro" id="IPR053177">
    <property type="entry name" value="ADP-glucose_phosphorylase"/>
</dbReference>
<evidence type="ECO:0000256" key="4">
    <source>
        <dbReference type="PIRSR" id="PIRSR000808-1"/>
    </source>
</evidence>
<feature type="binding site" evidence="5">
    <location>
        <position position="58"/>
    </location>
    <ligand>
        <name>Zn(2+)</name>
        <dbReference type="ChEBI" id="CHEBI:29105"/>
    </ligand>
</feature>
<dbReference type="Pfam" id="PF01230">
    <property type="entry name" value="HIT"/>
    <property type="match status" value="1"/>
</dbReference>
<dbReference type="AlphaFoldDB" id="A0A517XXY1"/>
<dbReference type="InterPro" id="IPR005849">
    <property type="entry name" value="GalP_Utransf_N"/>
</dbReference>
<evidence type="ECO:0000259" key="8">
    <source>
        <dbReference type="PROSITE" id="PS51084"/>
    </source>
</evidence>
<dbReference type="RefSeq" id="WP_145242027.1">
    <property type="nucleotide sequence ID" value="NZ_CP036273.1"/>
</dbReference>
<dbReference type="GO" id="GO:0008270">
    <property type="term" value="F:zinc ion binding"/>
    <property type="evidence" value="ECO:0007669"/>
    <property type="project" value="InterPro"/>
</dbReference>
<gene>
    <name evidence="9" type="primary">galT</name>
    <name evidence="9" type="ORF">ETAA1_43330</name>
</gene>
<keyword evidence="5" id="KW-0862">Zinc</keyword>
<comment type="cofactor">
    <cofactor evidence="5">
        <name>Zn(2+)</name>
        <dbReference type="ChEBI" id="CHEBI:29105"/>
    </cofactor>
    <text evidence="5">Binds 1 zinc ion per subunit.</text>
</comment>